<protein>
    <submittedName>
        <fullName evidence="2">Uncharacterized protein</fullName>
    </submittedName>
</protein>
<proteinExistence type="predicted"/>
<evidence type="ECO:0000256" key="1">
    <source>
        <dbReference type="SAM" id="MobiDB-lite"/>
    </source>
</evidence>
<evidence type="ECO:0000313" key="2">
    <source>
        <dbReference type="EMBL" id="KAF4633497.1"/>
    </source>
</evidence>
<feature type="compositionally biased region" description="Basic and acidic residues" evidence="1">
    <location>
        <begin position="210"/>
        <end position="224"/>
    </location>
</feature>
<organism evidence="2 3">
    <name type="scientific">Cudoniella acicularis</name>
    <dbReference type="NCBI Taxonomy" id="354080"/>
    <lineage>
        <taxon>Eukaryota</taxon>
        <taxon>Fungi</taxon>
        <taxon>Dikarya</taxon>
        <taxon>Ascomycota</taxon>
        <taxon>Pezizomycotina</taxon>
        <taxon>Leotiomycetes</taxon>
        <taxon>Helotiales</taxon>
        <taxon>Tricladiaceae</taxon>
        <taxon>Cudoniella</taxon>
    </lineage>
</organism>
<gene>
    <name evidence="2" type="ORF">G7Y89_g4623</name>
</gene>
<dbReference type="AlphaFoldDB" id="A0A8H4RP25"/>
<dbReference type="Proteomes" id="UP000566819">
    <property type="component" value="Unassembled WGS sequence"/>
</dbReference>
<comment type="caution">
    <text evidence="2">The sequence shown here is derived from an EMBL/GenBank/DDBJ whole genome shotgun (WGS) entry which is preliminary data.</text>
</comment>
<dbReference type="EMBL" id="JAAMPI010000254">
    <property type="protein sequence ID" value="KAF4633497.1"/>
    <property type="molecule type" value="Genomic_DNA"/>
</dbReference>
<keyword evidence="3" id="KW-1185">Reference proteome</keyword>
<evidence type="ECO:0000313" key="3">
    <source>
        <dbReference type="Proteomes" id="UP000566819"/>
    </source>
</evidence>
<sequence>MATAMKMAGLNTEPELSKGKRKEIRKWLERIAIPIGVDGDAGLRGEDLDFDMESGVSNYGDSCERVMSETGEKGTGEGVGKSGFEEMKRRYNLKEIERELGIALAAHVRGAFHHFGDGESESESHIWIREFEARKKVEVVEVWGEEMDVYGEMSEVSSVAESVVDGNSGGGELVGWFCDVGDDEEETDGYAISTAECAPENENAKGAQDGGKRGEDEKRKEKNKGNGWFLGNRKSGFIAIITSDDANLGENY</sequence>
<name>A0A8H4RP25_9HELO</name>
<accession>A0A8H4RP25</accession>
<reference evidence="2 3" key="1">
    <citation type="submission" date="2020-03" db="EMBL/GenBank/DDBJ databases">
        <title>Draft Genome Sequence of Cudoniella acicularis.</title>
        <authorList>
            <person name="Buettner E."/>
            <person name="Kellner H."/>
        </authorList>
    </citation>
    <scope>NUCLEOTIDE SEQUENCE [LARGE SCALE GENOMIC DNA]</scope>
    <source>
        <strain evidence="2 3">DSM 108380</strain>
    </source>
</reference>
<feature type="region of interest" description="Disordered" evidence="1">
    <location>
        <begin position="199"/>
        <end position="231"/>
    </location>
</feature>